<proteinExistence type="predicted"/>
<dbReference type="AlphaFoldDB" id="A0A0D6QAH7"/>
<comment type="caution">
    <text evidence="1">The sequence shown here is derived from an EMBL/GenBank/DDBJ whole genome shotgun (WGS) entry which is preliminary data.</text>
</comment>
<protein>
    <submittedName>
        <fullName evidence="1">Uncharacterized protein</fullName>
    </submittedName>
</protein>
<organism evidence="1 2">
    <name type="scientific">Komagataeibacter xylinus NBRC 13693</name>
    <dbReference type="NCBI Taxonomy" id="1234668"/>
    <lineage>
        <taxon>Bacteria</taxon>
        <taxon>Pseudomonadati</taxon>
        <taxon>Pseudomonadota</taxon>
        <taxon>Alphaproteobacteria</taxon>
        <taxon>Acetobacterales</taxon>
        <taxon>Acetobacteraceae</taxon>
        <taxon>Komagataeibacter</taxon>
    </lineage>
</organism>
<evidence type="ECO:0000313" key="1">
    <source>
        <dbReference type="EMBL" id="GAO00425.1"/>
    </source>
</evidence>
<sequence>MAPEGVHKGFVPGPEMHYPTSTQQLPHTGTATNMACRRNNVTEMDSQTGRNRFIRRATGGKIRGRQGHKVSPLYRWMVKNFEDISEARQTIHAWDIFIEIAREDGITGTVENQEITRKTAAKTWARVRRAHVGRPHDIVRQSQKQLLPSRQSKDWKPDIIDGKYESLPLAAAAVPAEIASPQKKPSQVASLPTTIPEASVADLDEEEIRRRGRARAEEIIRDLENRRRLQEPGFHRE</sequence>
<reference evidence="1 2" key="1">
    <citation type="submission" date="2012-11" db="EMBL/GenBank/DDBJ databases">
        <title>Whole genome sequence of Gluconacetobacter xylinus NBRC 13693.</title>
        <authorList>
            <person name="Azuma Y."/>
            <person name="Higashiura N."/>
            <person name="Hirakawa H."/>
            <person name="Matsushita K."/>
        </authorList>
    </citation>
    <scope>NUCLEOTIDE SEQUENCE [LARGE SCALE GENOMIC DNA]</scope>
    <source>
        <strain evidence="1 2">NBRC 13693</strain>
    </source>
</reference>
<accession>A0A0D6QAH7</accession>
<gene>
    <name evidence="1" type="ORF">Gxy13693_046_051</name>
</gene>
<name>A0A0D6QAH7_KOMXY</name>
<evidence type="ECO:0000313" key="2">
    <source>
        <dbReference type="Proteomes" id="UP000032683"/>
    </source>
</evidence>
<dbReference type="EMBL" id="BANJ01000046">
    <property type="protein sequence ID" value="GAO00425.1"/>
    <property type="molecule type" value="Genomic_DNA"/>
</dbReference>
<dbReference type="Proteomes" id="UP000032683">
    <property type="component" value="Unassembled WGS sequence"/>
</dbReference>